<dbReference type="GO" id="GO:0006281">
    <property type="term" value="P:DNA repair"/>
    <property type="evidence" value="ECO:0007669"/>
    <property type="project" value="TreeGrafter"/>
</dbReference>
<feature type="domain" description="Helicase C-terminal" evidence="3">
    <location>
        <begin position="402"/>
        <end position="559"/>
    </location>
</feature>
<protein>
    <recommendedName>
        <fullName evidence="5">RNA polymerase-associated protein RapA</fullName>
    </recommendedName>
</protein>
<dbReference type="PROSITE" id="PS51194">
    <property type="entry name" value="HELICASE_CTER"/>
    <property type="match status" value="1"/>
</dbReference>
<dbReference type="AlphaFoldDB" id="A0A343VRP6"/>
<dbReference type="SUPFAM" id="SSF52540">
    <property type="entry name" value="P-loop containing nucleoside triphosphate hydrolases"/>
    <property type="match status" value="2"/>
</dbReference>
<reference evidence="4" key="1">
    <citation type="journal article" date="2018" name="Front. Microbiol.">
        <title>Beyond the Limits: tRNA Array Units in Mycobacterium Genomes.</title>
        <authorList>
            <person name="Morgado S.M."/>
            <person name="Vicente A.C."/>
        </authorList>
    </citation>
    <scope>NUCLEOTIDE SEQUENCE</scope>
    <source>
        <strain evidence="4">CBMA 213</strain>
        <plasmid evidence="4">pCBMA213_1</plasmid>
    </source>
</reference>
<keyword evidence="4" id="KW-0614">Plasmid</keyword>
<feature type="domain" description="Helicase ATP-binding" evidence="2">
    <location>
        <begin position="119"/>
        <end position="281"/>
    </location>
</feature>
<dbReference type="SMART" id="SM00487">
    <property type="entry name" value="DEXDc"/>
    <property type="match status" value="1"/>
</dbReference>
<accession>A0A343VRP6</accession>
<dbReference type="InterPro" id="IPR038718">
    <property type="entry name" value="SNF2-like_sf"/>
</dbReference>
<dbReference type="GO" id="GO:0031297">
    <property type="term" value="P:replication fork processing"/>
    <property type="evidence" value="ECO:0007669"/>
    <property type="project" value="TreeGrafter"/>
</dbReference>
<gene>
    <name evidence="4" type="ORF">B5P44_p00275</name>
</gene>
<dbReference type="InterPro" id="IPR001650">
    <property type="entry name" value="Helicase_C-like"/>
</dbReference>
<dbReference type="RefSeq" id="WP_155922000.1">
    <property type="nucleotide sequence ID" value="NZ_MF600313.1"/>
</dbReference>
<dbReference type="PANTHER" id="PTHR45766:SF6">
    <property type="entry name" value="SWI_SNF-RELATED MATRIX-ASSOCIATED ACTIN-DEPENDENT REGULATOR OF CHROMATIN SUBFAMILY A-LIKE PROTEIN 1"/>
    <property type="match status" value="1"/>
</dbReference>
<dbReference type="Gene3D" id="3.40.50.10810">
    <property type="entry name" value="Tandem AAA-ATPase domain"/>
    <property type="match status" value="1"/>
</dbReference>
<dbReference type="InterPro" id="IPR014001">
    <property type="entry name" value="Helicase_ATP-bd"/>
</dbReference>
<dbReference type="InterPro" id="IPR027417">
    <property type="entry name" value="P-loop_NTPase"/>
</dbReference>
<proteinExistence type="predicted"/>
<dbReference type="InterPro" id="IPR000330">
    <property type="entry name" value="SNF2_N"/>
</dbReference>
<dbReference type="PANTHER" id="PTHR45766">
    <property type="entry name" value="DNA ANNEALING HELICASE AND ENDONUCLEASE ZRANB3 FAMILY MEMBER"/>
    <property type="match status" value="1"/>
</dbReference>
<dbReference type="Gene3D" id="3.40.50.300">
    <property type="entry name" value="P-loop containing nucleotide triphosphate hydrolases"/>
    <property type="match status" value="1"/>
</dbReference>
<evidence type="ECO:0000313" key="4">
    <source>
        <dbReference type="EMBL" id="AVN58570.1"/>
    </source>
</evidence>
<geneLocation type="plasmid" evidence="4">
    <name>pCBMA213_1</name>
</geneLocation>
<dbReference type="Pfam" id="PF00176">
    <property type="entry name" value="SNF2-rel_dom"/>
    <property type="match status" value="1"/>
</dbReference>
<dbReference type="GO" id="GO:0016787">
    <property type="term" value="F:hydrolase activity"/>
    <property type="evidence" value="ECO:0007669"/>
    <property type="project" value="UniProtKB-KW"/>
</dbReference>
<name>A0A343VRP6_9MYCO</name>
<evidence type="ECO:0000259" key="2">
    <source>
        <dbReference type="PROSITE" id="PS51192"/>
    </source>
</evidence>
<dbReference type="PROSITE" id="PS51192">
    <property type="entry name" value="HELICASE_ATP_BIND_1"/>
    <property type="match status" value="1"/>
</dbReference>
<sequence>MSRTVGTIKLHPQGAWVISAEPDIMIRLKRLLPGVKTHKVKSLIVSDTDVLGRELEWVLSRWNFEMTAEDRRHLGRRATADREREDLVSKVLAGTAQINPGVGWLTPALPLREYQRVATDLTRATGHTLLVDELGLGKTVMGLALLEDPAARPALAVTLTGLGRQWLREMNKFYPQLRGYELRTTKADKEIAKIVDRDGNLAYDLILCNYAKLAAWAPRLSGRVRTVIFDEIQELRRPESLKYDGARHIVSDATTVMGLSATPIYNRGGEILSVMDVISPGCLGTREEFLTEWSSVGYYGDPNGKVHVTNPAGLRAHLMAKGLFLRRTREDVGIALPAISTIEQFVSSDRGRFEELSGNAIEMAKLILSENASGAEKWRTAGDLDWRMRQATGVAKAPYVAEFVRLLLEGQDRVVLFGWHREVYDIWLERLREFRPVMYTGTESVAAKAKAFDEFVRGDSRVLIMSLRSGAGLDGLQDVASTLVFGELDWSPGVHRQAIGRLGRPGQTRSVLAYFCVSNDGSDPIILDTLNIKKMEADQLIEPETGAGSATPISSTSHVRKLAEAVLAAA</sequence>
<keyword evidence="1" id="KW-0378">Hydrolase</keyword>
<dbReference type="GO" id="GO:0005524">
    <property type="term" value="F:ATP binding"/>
    <property type="evidence" value="ECO:0007669"/>
    <property type="project" value="InterPro"/>
</dbReference>
<dbReference type="CDD" id="cd18793">
    <property type="entry name" value="SF2_C_SNF"/>
    <property type="match status" value="1"/>
</dbReference>
<evidence type="ECO:0000256" key="1">
    <source>
        <dbReference type="ARBA" id="ARBA00022801"/>
    </source>
</evidence>
<evidence type="ECO:0008006" key="5">
    <source>
        <dbReference type="Google" id="ProtNLM"/>
    </source>
</evidence>
<organism evidence="4">
    <name type="scientific">Mycolicibacterium sp. CBMA 213</name>
    <dbReference type="NCBI Taxonomy" id="1968788"/>
    <lineage>
        <taxon>Bacteria</taxon>
        <taxon>Bacillati</taxon>
        <taxon>Actinomycetota</taxon>
        <taxon>Actinomycetes</taxon>
        <taxon>Mycobacteriales</taxon>
        <taxon>Mycobacteriaceae</taxon>
        <taxon>Mycolicibacterium</taxon>
    </lineage>
</organism>
<dbReference type="InterPro" id="IPR049730">
    <property type="entry name" value="SNF2/RAD54-like_C"/>
</dbReference>
<dbReference type="Pfam" id="PF00271">
    <property type="entry name" value="Helicase_C"/>
    <property type="match status" value="1"/>
</dbReference>
<evidence type="ECO:0000259" key="3">
    <source>
        <dbReference type="PROSITE" id="PS51194"/>
    </source>
</evidence>
<dbReference type="EMBL" id="MF600313">
    <property type="protein sequence ID" value="AVN58570.1"/>
    <property type="molecule type" value="Genomic_DNA"/>
</dbReference>